<dbReference type="InterPro" id="IPR050900">
    <property type="entry name" value="Transposase_IS3/IS150/IS904"/>
</dbReference>
<comment type="caution">
    <text evidence="2">The sequence shown here is derived from an EMBL/GenBank/DDBJ whole genome shotgun (WGS) entry which is preliminary data.</text>
</comment>
<protein>
    <submittedName>
        <fullName evidence="2">Putative Transposase for insertion sequence element IS904</fullName>
    </submittedName>
</protein>
<gene>
    <name evidence="2" type="primary">nisX1</name>
    <name evidence="2" type="ORF">MAIT1_04455</name>
</gene>
<proteinExistence type="predicted"/>
<sequence>MRDLPINRLNQVWCADITYIPMRRGYLYLVAIMDWLSRRVLSWRLSNTMEAEFCVAALKKALAKFGAPEIFNTDQGSQFTSQAFTDVLKDAGARISMDCKGRWLDNVFIERLWRSLKYECVYLNAFETGSQARQGIGE</sequence>
<keyword evidence="3" id="KW-1185">Reference proteome</keyword>
<dbReference type="NCBIfam" id="NF033516">
    <property type="entry name" value="transpos_IS3"/>
    <property type="match status" value="1"/>
</dbReference>
<evidence type="ECO:0000313" key="2">
    <source>
        <dbReference type="EMBL" id="OSM07328.1"/>
    </source>
</evidence>
<dbReference type="Pfam" id="PF00665">
    <property type="entry name" value="rve"/>
    <property type="match status" value="1"/>
</dbReference>
<organism evidence="2 3">
    <name type="scientific">Magnetofaba australis IT-1</name>
    <dbReference type="NCBI Taxonomy" id="1434232"/>
    <lineage>
        <taxon>Bacteria</taxon>
        <taxon>Pseudomonadati</taxon>
        <taxon>Pseudomonadota</taxon>
        <taxon>Magnetococcia</taxon>
        <taxon>Magnetococcales</taxon>
        <taxon>Magnetococcaceae</taxon>
        <taxon>Magnetofaba</taxon>
    </lineage>
</organism>
<dbReference type="InterPro" id="IPR012337">
    <property type="entry name" value="RNaseH-like_sf"/>
</dbReference>
<dbReference type="InterPro" id="IPR001584">
    <property type="entry name" value="Integrase_cat-core"/>
</dbReference>
<dbReference type="GO" id="GO:0015074">
    <property type="term" value="P:DNA integration"/>
    <property type="evidence" value="ECO:0007669"/>
    <property type="project" value="InterPro"/>
</dbReference>
<dbReference type="GO" id="GO:0003676">
    <property type="term" value="F:nucleic acid binding"/>
    <property type="evidence" value="ECO:0007669"/>
    <property type="project" value="InterPro"/>
</dbReference>
<dbReference type="PANTHER" id="PTHR46889:SF7">
    <property type="entry name" value="TRANSPOSASE FOR INSERTION SEQUENCE ELEMENT IS904"/>
    <property type="match status" value="1"/>
</dbReference>
<dbReference type="Proteomes" id="UP000194003">
    <property type="component" value="Unassembled WGS sequence"/>
</dbReference>
<dbReference type="EMBL" id="LVJN01000014">
    <property type="protein sequence ID" value="OSM07328.1"/>
    <property type="molecule type" value="Genomic_DNA"/>
</dbReference>
<reference evidence="2 3" key="1">
    <citation type="journal article" date="2016" name="BMC Genomics">
        <title>Combined genomic and structural analyses of a cultured magnetotactic bacterium reveals its niche adaptation to a dynamic environment.</title>
        <authorList>
            <person name="Araujo A.C."/>
            <person name="Morillo V."/>
            <person name="Cypriano J."/>
            <person name="Teixeira L.C."/>
            <person name="Leao P."/>
            <person name="Lyra S."/>
            <person name="Almeida L.G."/>
            <person name="Bazylinski D.A."/>
            <person name="Vasconcellos A.T."/>
            <person name="Abreu F."/>
            <person name="Lins U."/>
        </authorList>
    </citation>
    <scope>NUCLEOTIDE SEQUENCE [LARGE SCALE GENOMIC DNA]</scope>
    <source>
        <strain evidence="2 3">IT-1</strain>
    </source>
</reference>
<dbReference type="InterPro" id="IPR036397">
    <property type="entry name" value="RNaseH_sf"/>
</dbReference>
<dbReference type="Gene3D" id="3.30.420.10">
    <property type="entry name" value="Ribonuclease H-like superfamily/Ribonuclease H"/>
    <property type="match status" value="1"/>
</dbReference>
<dbReference type="AlphaFoldDB" id="A0A1Y2KBM1"/>
<accession>A0A1Y2KBM1</accession>
<name>A0A1Y2KBM1_9PROT</name>
<dbReference type="PROSITE" id="PS50994">
    <property type="entry name" value="INTEGRASE"/>
    <property type="match status" value="1"/>
</dbReference>
<dbReference type="PANTHER" id="PTHR46889">
    <property type="entry name" value="TRANSPOSASE INSF FOR INSERTION SEQUENCE IS3B-RELATED"/>
    <property type="match status" value="1"/>
</dbReference>
<evidence type="ECO:0000313" key="3">
    <source>
        <dbReference type="Proteomes" id="UP000194003"/>
    </source>
</evidence>
<dbReference type="SUPFAM" id="SSF53098">
    <property type="entry name" value="Ribonuclease H-like"/>
    <property type="match status" value="1"/>
</dbReference>
<evidence type="ECO:0000259" key="1">
    <source>
        <dbReference type="PROSITE" id="PS50994"/>
    </source>
</evidence>
<feature type="domain" description="Integrase catalytic" evidence="1">
    <location>
        <begin position="1"/>
        <end position="138"/>
    </location>
</feature>
<dbReference type="STRING" id="1434232.MAIT1_04455"/>
<dbReference type="InterPro" id="IPR048020">
    <property type="entry name" value="Transpos_IS3"/>
</dbReference>